<organism evidence="3">
    <name type="scientific">Knufia peltigerae</name>
    <dbReference type="NCBI Taxonomy" id="1002370"/>
    <lineage>
        <taxon>Eukaryota</taxon>
        <taxon>Fungi</taxon>
        <taxon>Dikarya</taxon>
        <taxon>Ascomycota</taxon>
        <taxon>Pezizomycotina</taxon>
        <taxon>Eurotiomycetes</taxon>
        <taxon>Chaetothyriomycetidae</taxon>
        <taxon>Chaetothyriales</taxon>
        <taxon>Trichomeriaceae</taxon>
        <taxon>Knufia</taxon>
    </lineage>
</organism>
<dbReference type="InterPro" id="IPR005545">
    <property type="entry name" value="YCII"/>
</dbReference>
<accession>A0AA38XQT8</accession>
<evidence type="ECO:0000313" key="3">
    <source>
        <dbReference type="EMBL" id="KAJ9617951.1"/>
    </source>
</evidence>
<feature type="compositionally biased region" description="Basic residues" evidence="1">
    <location>
        <begin position="36"/>
        <end position="45"/>
    </location>
</feature>
<dbReference type="PANTHER" id="PTHR35174">
    <property type="entry name" value="BLL7171 PROTEIN-RELATED"/>
    <property type="match status" value="1"/>
</dbReference>
<feature type="region of interest" description="Disordered" evidence="1">
    <location>
        <begin position="1"/>
        <end position="71"/>
    </location>
</feature>
<dbReference type="InterPro" id="IPR011008">
    <property type="entry name" value="Dimeric_a/b-barrel"/>
</dbReference>
<protein>
    <recommendedName>
        <fullName evidence="2">YCII-related domain-containing protein</fullName>
    </recommendedName>
</protein>
<comment type="caution">
    <text evidence="3">The sequence shown here is derived from an EMBL/GenBank/DDBJ whole genome shotgun (WGS) entry which is preliminary data.</text>
</comment>
<gene>
    <name evidence="3" type="ORF">H2204_013331</name>
</gene>
<evidence type="ECO:0000259" key="2">
    <source>
        <dbReference type="Pfam" id="PF03795"/>
    </source>
</evidence>
<evidence type="ECO:0000256" key="1">
    <source>
        <dbReference type="SAM" id="MobiDB-lite"/>
    </source>
</evidence>
<dbReference type="PANTHER" id="PTHR35174:SF4">
    <property type="entry name" value="BLL7163 PROTEIN"/>
    <property type="match status" value="1"/>
</dbReference>
<dbReference type="EMBL" id="JAPDRN010000149">
    <property type="protein sequence ID" value="KAJ9617951.1"/>
    <property type="molecule type" value="Genomic_DNA"/>
</dbReference>
<dbReference type="Gene3D" id="3.30.70.1060">
    <property type="entry name" value="Dimeric alpha+beta barrel"/>
    <property type="match status" value="1"/>
</dbReference>
<feature type="domain" description="YCII-related" evidence="2">
    <location>
        <begin position="74"/>
        <end position="184"/>
    </location>
</feature>
<dbReference type="AlphaFoldDB" id="A0AA38XQT8"/>
<reference evidence="3" key="1">
    <citation type="submission" date="2022-10" db="EMBL/GenBank/DDBJ databases">
        <title>Culturing micro-colonial fungi from biological soil crusts in the Mojave desert and describing Neophaeococcomyces mojavensis, and introducing the new genera and species Taxawa tesnikishii.</title>
        <authorList>
            <person name="Kurbessoian T."/>
            <person name="Stajich J.E."/>
        </authorList>
    </citation>
    <scope>NUCLEOTIDE SEQUENCE</scope>
    <source>
        <strain evidence="3">TK_35</strain>
    </source>
</reference>
<name>A0AA38XQT8_9EURO</name>
<dbReference type="Pfam" id="PF03795">
    <property type="entry name" value="YCII"/>
    <property type="match status" value="1"/>
</dbReference>
<sequence>MARIPRQPHPPGQPAEMQLFTTNRHHGGAPPFADPRRRRALRRKNNPHDGVDSRDRGSSYQRRARTRSPAETAMKVMVIVKANADSEAGRMPSAQELAAMGAYNEQLVAAGIMLAGEGLHATQRGRRIHFGTGTPRVETGPFGPAGEQIAGFWLWEVRSLDEATEWASRAPFSAGGALELRPLISAEDFGAAFTPELQQQEQRLREQLDRA</sequence>
<feature type="compositionally biased region" description="Basic and acidic residues" evidence="1">
    <location>
        <begin position="46"/>
        <end position="57"/>
    </location>
</feature>
<proteinExistence type="predicted"/>
<dbReference type="SUPFAM" id="SSF54909">
    <property type="entry name" value="Dimeric alpha+beta barrel"/>
    <property type="match status" value="1"/>
</dbReference>